<gene>
    <name evidence="2" type="ordered locus">CFU_4344</name>
</gene>
<dbReference type="HOGENOM" id="CLU_1304454_0_0_4"/>
<dbReference type="NCBIfam" id="TIGR02557">
    <property type="entry name" value="HpaP"/>
    <property type="match status" value="1"/>
</dbReference>
<dbReference type="KEGG" id="cfu:CFU_4344"/>
<proteinExistence type="predicted"/>
<protein>
    <submittedName>
        <fullName evidence="2">Hrp-associated protein HpaP</fullName>
    </submittedName>
</protein>
<feature type="region of interest" description="Disordered" evidence="1">
    <location>
        <begin position="13"/>
        <end position="92"/>
    </location>
</feature>
<evidence type="ECO:0000313" key="2">
    <source>
        <dbReference type="EMBL" id="AEK64165.1"/>
    </source>
</evidence>
<keyword evidence="3" id="KW-1185">Reference proteome</keyword>
<reference evidence="3" key="6">
    <citation type="submission" date="2011-05" db="EMBL/GenBank/DDBJ databases">
        <title>Complete sequence of Collimonas fungivorans Ter331.</title>
        <authorList>
            <person name="Leveau J.H."/>
        </authorList>
    </citation>
    <scope>NUCLEOTIDE SEQUENCE [LARGE SCALE GENOMIC DNA]</scope>
    <source>
        <strain evidence="3">Ter331</strain>
    </source>
</reference>
<dbReference type="EMBL" id="CP002745">
    <property type="protein sequence ID" value="AEK64165.1"/>
    <property type="molecule type" value="Genomic_DNA"/>
</dbReference>
<organism evidence="2 3">
    <name type="scientific">Collimonas fungivorans (strain Ter331)</name>
    <dbReference type="NCBI Taxonomy" id="1005048"/>
    <lineage>
        <taxon>Bacteria</taxon>
        <taxon>Pseudomonadati</taxon>
        <taxon>Pseudomonadota</taxon>
        <taxon>Betaproteobacteria</taxon>
        <taxon>Burkholderiales</taxon>
        <taxon>Oxalobacteraceae</taxon>
        <taxon>Collimonas</taxon>
    </lineage>
</organism>
<dbReference type="Proteomes" id="UP000008392">
    <property type="component" value="Chromosome"/>
</dbReference>
<reference evidence="2 3" key="5">
    <citation type="journal article" date="2011" name="ISME J.">
        <title>Dual transcriptional profiling of a bacterial/fungal confrontation: Collimonas fungivorans versus Aspergillus niger.</title>
        <authorList>
            <person name="Mela F."/>
            <person name="Fritsche K."/>
            <person name="de Boer W."/>
            <person name="van Veen J.A."/>
            <person name="de Graaff L.H."/>
            <person name="van den Berg M."/>
            <person name="Leveau J.H."/>
        </authorList>
    </citation>
    <scope>NUCLEOTIDE SEQUENCE [LARGE SCALE GENOMIC DNA]</scope>
    <source>
        <strain evidence="2 3">Ter331</strain>
    </source>
</reference>
<name>G0AEF7_COLFT</name>
<sequence length="207" mass="22789">MDNRFRQARELRVLRLSSEHPDNTPSKPARQRTTRFATLLGAARQELTDGARAGAEDRSMDDDADQRDEAPPGMPHQDSRAAPAAEATAGNDAERDGLAALRAHMIRQCSQAAEADLVVEHLAERVANFCSSPAVKRGGTWEVAIVLNPAILPETNLHLKLSPFRLSLRFESNDARANDLICLNTDALLRRLRSRLDASFDIDVETA</sequence>
<dbReference type="AlphaFoldDB" id="G0AEF7"/>
<feature type="compositionally biased region" description="Basic and acidic residues" evidence="1">
    <location>
        <begin position="13"/>
        <end position="22"/>
    </location>
</feature>
<dbReference type="eggNOG" id="ENOG5033AF7">
    <property type="taxonomic scope" value="Bacteria"/>
</dbReference>
<accession>G0AEF7</accession>
<dbReference type="RefSeq" id="WP_014008317.1">
    <property type="nucleotide sequence ID" value="NC_015856.1"/>
</dbReference>
<dbReference type="Pfam" id="PF09483">
    <property type="entry name" value="HpaP"/>
    <property type="match status" value="1"/>
</dbReference>
<evidence type="ECO:0000256" key="1">
    <source>
        <dbReference type="SAM" id="MobiDB-lite"/>
    </source>
</evidence>
<reference evidence="2 3" key="1">
    <citation type="journal article" date="2004" name="Environ. Microbiol.">
        <title>Phylogeny-function analysis of (meta)genomic libraries: screening for expression of ribosomal RNA genes by large-insert library fluorescent in situ hybridization (LIL-FISH).</title>
        <authorList>
            <person name="Leveau J.H."/>
            <person name="Gerards S."/>
            <person name="de Boer W."/>
            <person name="van Veen J.A."/>
        </authorList>
    </citation>
    <scope>NUCLEOTIDE SEQUENCE [LARGE SCALE GENOMIC DNA]</scope>
    <source>
        <strain evidence="2 3">Ter331</strain>
    </source>
</reference>
<feature type="compositionally biased region" description="Basic and acidic residues" evidence="1">
    <location>
        <begin position="46"/>
        <end position="58"/>
    </location>
</feature>
<reference evidence="2 3" key="4">
    <citation type="journal article" date="2010" name="Environ. Microbiol.">
        <title>The bacterial genus Collimonas: mycophagy, weathering and other adaptive solutions to life in oligotrophic soil environments.</title>
        <authorList>
            <person name="Leveau J.H."/>
            <person name="Uroz S."/>
            <person name="de Boer W."/>
        </authorList>
    </citation>
    <scope>NUCLEOTIDE SEQUENCE [LARGE SCALE GENOMIC DNA]</scope>
    <source>
        <strain evidence="2 3">Ter331</strain>
    </source>
</reference>
<dbReference type="STRING" id="1005048.CFU_4344"/>
<dbReference type="InterPro" id="IPR013390">
    <property type="entry name" value="T3SS_HpaP"/>
</dbReference>
<reference evidence="2 3" key="2">
    <citation type="journal article" date="2006" name="J. Microbiol. Methods">
        <title>Genomic flank-sequencing of plasposon insertion sites for rapid identification of functional genes.</title>
        <authorList>
            <person name="Leveau J.H."/>
            <person name="Gerards S."/>
            <person name="Fritsche K."/>
            <person name="Zondag G."/>
            <person name="van Veen J.A."/>
        </authorList>
    </citation>
    <scope>NUCLEOTIDE SEQUENCE [LARGE SCALE GENOMIC DNA]</scope>
    <source>
        <strain evidence="2 3">Ter331</strain>
    </source>
</reference>
<evidence type="ECO:0000313" key="3">
    <source>
        <dbReference type="Proteomes" id="UP000008392"/>
    </source>
</evidence>
<reference evidence="2 3" key="3">
    <citation type="journal article" date="2008" name="FEMS Microbiol. Ecol.">
        <title>Identification and characterization of genes underlying chitinolysis in Collimonas fungivorans Ter331.</title>
        <authorList>
            <person name="Fritsche K."/>
            <person name="de Boer W."/>
            <person name="Gerards S."/>
            <person name="van den Berg M."/>
            <person name="van Veen J.A."/>
            <person name="Leveau J.H."/>
        </authorList>
    </citation>
    <scope>NUCLEOTIDE SEQUENCE [LARGE SCALE GENOMIC DNA]</scope>
    <source>
        <strain evidence="2 3">Ter331</strain>
    </source>
</reference>